<feature type="transmembrane region" description="Helical" evidence="1">
    <location>
        <begin position="78"/>
        <end position="98"/>
    </location>
</feature>
<reference evidence="2 3" key="1">
    <citation type="journal article" date="2009" name="Stand. Genomic Sci.">
        <title>Complete genome sequence of Stackebrandtia nassauensis type strain (LLR-40K-21).</title>
        <authorList>
            <person name="Munk C."/>
            <person name="Lapidus A."/>
            <person name="Copeland A."/>
            <person name="Jando M."/>
            <person name="Mayilraj S."/>
            <person name="Glavina Del Rio T."/>
            <person name="Nolan M."/>
            <person name="Chen F."/>
            <person name="Lucas S."/>
            <person name="Tice H."/>
            <person name="Cheng J.F."/>
            <person name="Han C."/>
            <person name="Detter J.C."/>
            <person name="Bruce D."/>
            <person name="Goodwin L."/>
            <person name="Chain P."/>
            <person name="Pitluck S."/>
            <person name="Goker M."/>
            <person name="Ovchinikova G."/>
            <person name="Pati A."/>
            <person name="Ivanova N."/>
            <person name="Mavromatis K."/>
            <person name="Chen A."/>
            <person name="Palaniappan K."/>
            <person name="Land M."/>
            <person name="Hauser L."/>
            <person name="Chang Y.J."/>
            <person name="Jeffries C.D."/>
            <person name="Bristow J."/>
            <person name="Eisen J.A."/>
            <person name="Markowitz V."/>
            <person name="Hugenholtz P."/>
            <person name="Kyrpides N.C."/>
            <person name="Klenk H.P."/>
        </authorList>
    </citation>
    <scope>NUCLEOTIDE SEQUENCE [LARGE SCALE GENOMIC DNA]</scope>
    <source>
        <strain evidence="3">DSM 44728 / CIP 108903 / NRRL B-16338 / NBRC 102104 / LLR-40K-21</strain>
    </source>
</reference>
<gene>
    <name evidence="2" type="ordered locus">Snas_1874</name>
</gene>
<dbReference type="InterPro" id="IPR037185">
    <property type="entry name" value="EmrE-like"/>
</dbReference>
<feature type="transmembrane region" description="Helical" evidence="1">
    <location>
        <begin position="182"/>
        <end position="202"/>
    </location>
</feature>
<evidence type="ECO:0000256" key="1">
    <source>
        <dbReference type="SAM" id="Phobius"/>
    </source>
</evidence>
<keyword evidence="3" id="KW-1185">Reference proteome</keyword>
<dbReference type="EMBL" id="CP001778">
    <property type="protein sequence ID" value="ADD41570.1"/>
    <property type="molecule type" value="Genomic_DNA"/>
</dbReference>
<organism evidence="2 3">
    <name type="scientific">Stackebrandtia nassauensis (strain DSM 44728 / CIP 108903 / NRRL B-16338 / NBRC 102104 / LLR-40K-21)</name>
    <dbReference type="NCBI Taxonomy" id="446470"/>
    <lineage>
        <taxon>Bacteria</taxon>
        <taxon>Bacillati</taxon>
        <taxon>Actinomycetota</taxon>
        <taxon>Actinomycetes</taxon>
        <taxon>Glycomycetales</taxon>
        <taxon>Glycomycetaceae</taxon>
        <taxon>Stackebrandtia</taxon>
    </lineage>
</organism>
<evidence type="ECO:0008006" key="4">
    <source>
        <dbReference type="Google" id="ProtNLM"/>
    </source>
</evidence>
<feature type="transmembrane region" description="Helical" evidence="1">
    <location>
        <begin position="153"/>
        <end position="170"/>
    </location>
</feature>
<keyword evidence="1" id="KW-1133">Transmembrane helix</keyword>
<feature type="transmembrane region" description="Helical" evidence="1">
    <location>
        <begin position="129"/>
        <end position="147"/>
    </location>
</feature>
<feature type="transmembrane region" description="Helical" evidence="1">
    <location>
        <begin position="214"/>
        <end position="232"/>
    </location>
</feature>
<dbReference type="HOGENOM" id="CLU_057295_0_0_11"/>
<dbReference type="SUPFAM" id="SSF103481">
    <property type="entry name" value="Multidrug resistance efflux transporter EmrE"/>
    <property type="match status" value="2"/>
</dbReference>
<keyword evidence="1" id="KW-0472">Membrane</keyword>
<dbReference type="Proteomes" id="UP000000844">
    <property type="component" value="Chromosome"/>
</dbReference>
<dbReference type="OrthoDB" id="9815120at2"/>
<dbReference type="eggNOG" id="COG5006">
    <property type="taxonomic scope" value="Bacteria"/>
</dbReference>
<dbReference type="RefSeq" id="WP_013017141.1">
    <property type="nucleotide sequence ID" value="NC_013947.1"/>
</dbReference>
<evidence type="ECO:0000313" key="3">
    <source>
        <dbReference type="Proteomes" id="UP000000844"/>
    </source>
</evidence>
<name>D3PZ96_STANL</name>
<feature type="transmembrane region" description="Helical" evidence="1">
    <location>
        <begin position="104"/>
        <end position="122"/>
    </location>
</feature>
<accession>D3PZ96</accession>
<dbReference type="AlphaFoldDB" id="D3PZ96"/>
<keyword evidence="1" id="KW-0812">Transmembrane</keyword>
<feature type="transmembrane region" description="Helical" evidence="1">
    <location>
        <begin position="49"/>
        <end position="66"/>
    </location>
</feature>
<dbReference type="STRING" id="446470.Snas_1874"/>
<proteinExistence type="predicted"/>
<feature type="transmembrane region" description="Helical" evidence="1">
    <location>
        <begin position="20"/>
        <end position="43"/>
    </location>
</feature>
<sequence length="290" mass="29862">MGLGVEAATRNWTDRVPVPAFLGASAFFHYFGPSIAVLLFAFVDVMGVAWLRIASAAVVLAVWRRPWRLVRVLGARQWVGLVGLGVVLAAMNSTFYLAIERLPLSTVGAIEFLGVIGVAAFGVRDRRNLAALVLAVGGVAALVEVRVVDAPLGFGFAFANCVLFVGYVVVGHRVANAGGIGVADRLAVAMVVAAVVATPFGVGEAVPALLDPGLLGAGVAAGVCSSVIPYLCDQVVMARVSRPSFATMLCLLPASATVVGLVVLVQWPSVVELLGVGLVVVGVALHRPGS</sequence>
<dbReference type="KEGG" id="sna:Snas_1874"/>
<evidence type="ECO:0000313" key="2">
    <source>
        <dbReference type="EMBL" id="ADD41570.1"/>
    </source>
</evidence>
<feature type="transmembrane region" description="Helical" evidence="1">
    <location>
        <begin position="244"/>
        <end position="264"/>
    </location>
</feature>
<protein>
    <recommendedName>
        <fullName evidence="4">EamA domain-containing protein</fullName>
    </recommendedName>
</protein>